<gene>
    <name evidence="2" type="ORF">OSV15_21375</name>
</gene>
<feature type="compositionally biased region" description="Low complexity" evidence="1">
    <location>
        <begin position="65"/>
        <end position="83"/>
    </location>
</feature>
<dbReference type="RefSeq" id="WP_212542632.1">
    <property type="nucleotide sequence ID" value="NZ_CP113257.1"/>
</dbReference>
<feature type="region of interest" description="Disordered" evidence="1">
    <location>
        <begin position="56"/>
        <end position="84"/>
    </location>
</feature>
<evidence type="ECO:0000313" key="3">
    <source>
        <dbReference type="Proteomes" id="UP001164632"/>
    </source>
</evidence>
<evidence type="ECO:0000313" key="2">
    <source>
        <dbReference type="EMBL" id="WAE52180.1"/>
    </source>
</evidence>
<organism evidence="2 3">
    <name type="scientific">Stutzerimonas frequens</name>
    <dbReference type="NCBI Taxonomy" id="2968969"/>
    <lineage>
        <taxon>Bacteria</taxon>
        <taxon>Pseudomonadati</taxon>
        <taxon>Pseudomonadota</taxon>
        <taxon>Gammaproteobacteria</taxon>
        <taxon>Pseudomonadales</taxon>
        <taxon>Pseudomonadaceae</taxon>
        <taxon>Stutzerimonas</taxon>
    </lineage>
</organism>
<sequence>MNARLTLAAIALASALVLLGYFWPQPSPNDVLAASDDWALPAPLPREPRTELPANLATYWPGRKPTSSTAAATDPADSTPGTTQRDWTLIGIIRQGNSLSALVQDPQRNILTLKTGDRLDEARTVRQLAPTALLWQDDQGGTGELLLYPEPAAE</sequence>
<name>A0AA47E271_9GAMM</name>
<evidence type="ECO:0000256" key="1">
    <source>
        <dbReference type="SAM" id="MobiDB-lite"/>
    </source>
</evidence>
<dbReference type="AlphaFoldDB" id="A0AA47E271"/>
<dbReference type="EMBL" id="CP113257">
    <property type="protein sequence ID" value="WAE52180.1"/>
    <property type="molecule type" value="Genomic_DNA"/>
</dbReference>
<accession>A0AA47E271</accession>
<reference evidence="2" key="1">
    <citation type="submission" date="2022-11" db="EMBL/GenBank/DDBJ databases">
        <title>Genomic of Pseudomonas TF18.</title>
        <authorList>
            <person name="Liu T."/>
        </authorList>
    </citation>
    <scope>NUCLEOTIDE SEQUENCE</scope>
    <source>
        <strain evidence="2">TF18</strain>
    </source>
</reference>
<protein>
    <submittedName>
        <fullName evidence="2">Uncharacterized protein</fullName>
    </submittedName>
</protein>
<proteinExistence type="predicted"/>
<dbReference type="Proteomes" id="UP001164632">
    <property type="component" value="Chromosome"/>
</dbReference>